<dbReference type="PROSITE" id="PS51683">
    <property type="entry name" value="SAM_OMT_II"/>
    <property type="match status" value="1"/>
</dbReference>
<dbReference type="Pfam" id="PF00891">
    <property type="entry name" value="Methyltransf_2"/>
    <property type="match status" value="1"/>
</dbReference>
<keyword evidence="1" id="KW-0489">Methyltransferase</keyword>
<dbReference type="InterPro" id="IPR001077">
    <property type="entry name" value="COMT_C"/>
</dbReference>
<evidence type="ECO:0000256" key="3">
    <source>
        <dbReference type="ARBA" id="ARBA00022691"/>
    </source>
</evidence>
<dbReference type="GO" id="GO:0008171">
    <property type="term" value="F:O-methyltransferase activity"/>
    <property type="evidence" value="ECO:0007669"/>
    <property type="project" value="InterPro"/>
</dbReference>
<proteinExistence type="predicted"/>
<dbReference type="GO" id="GO:0032259">
    <property type="term" value="P:methylation"/>
    <property type="evidence" value="ECO:0007669"/>
    <property type="project" value="UniProtKB-KW"/>
</dbReference>
<dbReference type="EMBL" id="NHYD01001045">
    <property type="protein sequence ID" value="PPQ92437.1"/>
    <property type="molecule type" value="Genomic_DNA"/>
</dbReference>
<dbReference type="Gene3D" id="3.40.50.150">
    <property type="entry name" value="Vaccinia Virus protein VP39"/>
    <property type="match status" value="1"/>
</dbReference>
<evidence type="ECO:0000256" key="2">
    <source>
        <dbReference type="ARBA" id="ARBA00022679"/>
    </source>
</evidence>
<dbReference type="InParanoid" id="A0A409XNY7"/>
<gene>
    <name evidence="5" type="ORF">CVT25_008658</name>
</gene>
<organism evidence="5 6">
    <name type="scientific">Psilocybe cyanescens</name>
    <dbReference type="NCBI Taxonomy" id="93625"/>
    <lineage>
        <taxon>Eukaryota</taxon>
        <taxon>Fungi</taxon>
        <taxon>Dikarya</taxon>
        <taxon>Basidiomycota</taxon>
        <taxon>Agaricomycotina</taxon>
        <taxon>Agaricomycetes</taxon>
        <taxon>Agaricomycetidae</taxon>
        <taxon>Agaricales</taxon>
        <taxon>Agaricineae</taxon>
        <taxon>Strophariaceae</taxon>
        <taxon>Psilocybe</taxon>
    </lineage>
</organism>
<keyword evidence="6" id="KW-1185">Reference proteome</keyword>
<evidence type="ECO:0000256" key="1">
    <source>
        <dbReference type="ARBA" id="ARBA00022603"/>
    </source>
</evidence>
<dbReference type="InterPro" id="IPR016461">
    <property type="entry name" value="COMT-like"/>
</dbReference>
<dbReference type="SUPFAM" id="SSF53335">
    <property type="entry name" value="S-adenosyl-L-methionine-dependent methyltransferases"/>
    <property type="match status" value="1"/>
</dbReference>
<dbReference type="PANTHER" id="PTHR43712">
    <property type="entry name" value="PUTATIVE (AFU_ORTHOLOGUE AFUA_4G14580)-RELATED"/>
    <property type="match status" value="1"/>
</dbReference>
<dbReference type="AlphaFoldDB" id="A0A409XNY7"/>
<protein>
    <recommendedName>
        <fullName evidence="4">O-methyltransferase C-terminal domain-containing protein</fullName>
    </recommendedName>
</protein>
<keyword evidence="2" id="KW-0808">Transferase</keyword>
<dbReference type="Gene3D" id="1.10.10.10">
    <property type="entry name" value="Winged helix-like DNA-binding domain superfamily/Winged helix DNA-binding domain"/>
    <property type="match status" value="1"/>
</dbReference>
<reference evidence="5 6" key="1">
    <citation type="journal article" date="2018" name="Evol. Lett.">
        <title>Horizontal gene cluster transfer increased hallucinogenic mushroom diversity.</title>
        <authorList>
            <person name="Reynolds H.T."/>
            <person name="Vijayakumar V."/>
            <person name="Gluck-Thaler E."/>
            <person name="Korotkin H.B."/>
            <person name="Matheny P.B."/>
            <person name="Slot J.C."/>
        </authorList>
    </citation>
    <scope>NUCLEOTIDE SEQUENCE [LARGE SCALE GENOMIC DNA]</scope>
    <source>
        <strain evidence="5 6">2631</strain>
    </source>
</reference>
<name>A0A409XNY7_PSICY</name>
<evidence type="ECO:0000313" key="6">
    <source>
        <dbReference type="Proteomes" id="UP000283269"/>
    </source>
</evidence>
<comment type="caution">
    <text evidence="5">The sequence shown here is derived from an EMBL/GenBank/DDBJ whole genome shotgun (WGS) entry which is preliminary data.</text>
</comment>
<dbReference type="InterPro" id="IPR036388">
    <property type="entry name" value="WH-like_DNA-bd_sf"/>
</dbReference>
<accession>A0A409XNY7</accession>
<dbReference type="OrthoDB" id="2410195at2759"/>
<keyword evidence="3" id="KW-0949">S-adenosyl-L-methionine</keyword>
<evidence type="ECO:0000313" key="5">
    <source>
        <dbReference type="EMBL" id="PPQ92437.1"/>
    </source>
</evidence>
<dbReference type="Proteomes" id="UP000283269">
    <property type="component" value="Unassembled WGS sequence"/>
</dbReference>
<dbReference type="PANTHER" id="PTHR43712:SF2">
    <property type="entry name" value="O-METHYLTRANSFERASE CICE"/>
    <property type="match status" value="1"/>
</dbReference>
<evidence type="ECO:0000259" key="4">
    <source>
        <dbReference type="Pfam" id="PF00891"/>
    </source>
</evidence>
<feature type="domain" description="O-methyltransferase C-terminal" evidence="4">
    <location>
        <begin position="299"/>
        <end position="416"/>
    </location>
</feature>
<dbReference type="InterPro" id="IPR029063">
    <property type="entry name" value="SAM-dependent_MTases_sf"/>
</dbReference>
<sequence length="507" mass="56014">MAQPTMLALAKLISESVAKVDGFCVAQGINFPSLDEPFTIESESIKLHPEVSEAVNYIISAAAQLIAILRPVPVTLSTSAIHVHVSSALRVVVDSNVIEILREAGPQGLHVKEISEKNGIDPGKLEAHDMASRKIAEASCVRAYVQRDRPECLHNQSHFICFGYRQIIPGANTKVCRKSGIDYDQANLSKYYFSPEDKFIGTNGIAAYISRSTDESVKSSGFLYEALTHPIGAENSPSPPSPFNLAFKTDLHIFPWLAQEGNEYRLRRFGIALDGFDKMLPLNGISKGYHWDSLPIGSIVVDVGGGVGSEAMKIAQAHPDLKLIVQDTENVVANGIKFFRNKFIQGLTSGQVTFQVHDFFTPNPVTNARVFFLRFILHDWPDATCIQILKNLRVSAAPDTELIINECLIQYACSTETIVEKIVPGARMKSPPSPLLPNLGYARVFDYLIDLQMAIIAHGVERTVEQYAALLQKSGWELKEVLRMPESSYSLHKLVAVPQSQRLSVER</sequence>